<keyword evidence="3" id="KW-1185">Reference proteome</keyword>
<gene>
    <name evidence="2" type="ORF">Tco_1045770</name>
</gene>
<feature type="compositionally biased region" description="Basic and acidic residues" evidence="1">
    <location>
        <begin position="24"/>
        <end position="46"/>
    </location>
</feature>
<name>A0ABQ5GUK3_9ASTR</name>
<reference evidence="2" key="1">
    <citation type="journal article" date="2022" name="Int. J. Mol. Sci.">
        <title>Draft Genome of Tanacetum Coccineum: Genomic Comparison of Closely Related Tanacetum-Family Plants.</title>
        <authorList>
            <person name="Yamashiro T."/>
            <person name="Shiraishi A."/>
            <person name="Nakayama K."/>
            <person name="Satake H."/>
        </authorList>
    </citation>
    <scope>NUCLEOTIDE SEQUENCE</scope>
</reference>
<evidence type="ECO:0000313" key="2">
    <source>
        <dbReference type="EMBL" id="GJT79045.1"/>
    </source>
</evidence>
<reference evidence="2" key="2">
    <citation type="submission" date="2022-01" db="EMBL/GenBank/DDBJ databases">
        <authorList>
            <person name="Yamashiro T."/>
            <person name="Shiraishi A."/>
            <person name="Satake H."/>
            <person name="Nakayama K."/>
        </authorList>
    </citation>
    <scope>NUCLEOTIDE SEQUENCE</scope>
</reference>
<comment type="caution">
    <text evidence="2">The sequence shown here is derived from an EMBL/GenBank/DDBJ whole genome shotgun (WGS) entry which is preliminary data.</text>
</comment>
<accession>A0ABQ5GUK3</accession>
<organism evidence="2 3">
    <name type="scientific">Tanacetum coccineum</name>
    <dbReference type="NCBI Taxonomy" id="301880"/>
    <lineage>
        <taxon>Eukaryota</taxon>
        <taxon>Viridiplantae</taxon>
        <taxon>Streptophyta</taxon>
        <taxon>Embryophyta</taxon>
        <taxon>Tracheophyta</taxon>
        <taxon>Spermatophyta</taxon>
        <taxon>Magnoliopsida</taxon>
        <taxon>eudicotyledons</taxon>
        <taxon>Gunneridae</taxon>
        <taxon>Pentapetalae</taxon>
        <taxon>asterids</taxon>
        <taxon>campanulids</taxon>
        <taxon>Asterales</taxon>
        <taxon>Asteraceae</taxon>
        <taxon>Asteroideae</taxon>
        <taxon>Anthemideae</taxon>
        <taxon>Anthemidinae</taxon>
        <taxon>Tanacetum</taxon>
    </lineage>
</organism>
<evidence type="ECO:0000313" key="3">
    <source>
        <dbReference type="Proteomes" id="UP001151760"/>
    </source>
</evidence>
<proteinExistence type="predicted"/>
<dbReference type="EMBL" id="BQNB010018860">
    <property type="protein sequence ID" value="GJT79045.1"/>
    <property type="molecule type" value="Genomic_DNA"/>
</dbReference>
<evidence type="ECO:0000256" key="1">
    <source>
        <dbReference type="SAM" id="MobiDB-lite"/>
    </source>
</evidence>
<feature type="region of interest" description="Disordered" evidence="1">
    <location>
        <begin position="1"/>
        <end position="47"/>
    </location>
</feature>
<protein>
    <submittedName>
        <fullName evidence="2">Uncharacterized protein</fullName>
    </submittedName>
</protein>
<sequence>MFENSLRNGIAGGRWEGTGMGRGKRGEREREGESGNGDREGGDGRKRQGISWEGSFWRSAELWGMTFGCEECYFHEQSMKVFLIGRHLDEYTLNLTHLEKKRTRLRTNTKTLKDLCSQSLETASQAIHDAVTTHQVTASHHFMTASARTDSNADLEDSSYDGVTTKTRRRRVVFLIYTNSNLGF</sequence>
<dbReference type="Proteomes" id="UP001151760">
    <property type="component" value="Unassembled WGS sequence"/>
</dbReference>
<feature type="compositionally biased region" description="Gly residues" evidence="1">
    <location>
        <begin position="10"/>
        <end position="21"/>
    </location>
</feature>